<feature type="domain" description="CusB-like beta-barrel" evidence="4">
    <location>
        <begin position="233"/>
        <end position="305"/>
    </location>
</feature>
<evidence type="ECO:0000259" key="5">
    <source>
        <dbReference type="Pfam" id="PF25989"/>
    </source>
</evidence>
<dbReference type="InterPro" id="IPR006143">
    <property type="entry name" value="RND_pump_MFP"/>
</dbReference>
<dbReference type="PANTHER" id="PTHR30469">
    <property type="entry name" value="MULTIDRUG RESISTANCE PROTEIN MDTA"/>
    <property type="match status" value="1"/>
</dbReference>
<dbReference type="NCBIfam" id="TIGR01730">
    <property type="entry name" value="RND_mfp"/>
    <property type="match status" value="1"/>
</dbReference>
<feature type="domain" description="Multidrug resistance protein MdtA-like barrel-sandwich hybrid" evidence="3">
    <location>
        <begin position="101"/>
        <end position="221"/>
    </location>
</feature>
<dbReference type="Pfam" id="PF25989">
    <property type="entry name" value="YknX_C"/>
    <property type="match status" value="1"/>
</dbReference>
<dbReference type="Proteomes" id="UP000198963">
    <property type="component" value="Chromosome I"/>
</dbReference>
<dbReference type="PANTHER" id="PTHR30469:SF15">
    <property type="entry name" value="HLYD FAMILY OF SECRETION PROTEINS"/>
    <property type="match status" value="1"/>
</dbReference>
<dbReference type="InterPro" id="IPR058792">
    <property type="entry name" value="Beta-barrel_RND_2"/>
</dbReference>
<feature type="domain" description="YknX-like C-terminal permuted SH3-like" evidence="5">
    <location>
        <begin position="314"/>
        <end position="386"/>
    </location>
</feature>
<sequence>MKYIFSLFILALLTVSCSGEKKNSVENVIETGNLETLRAKRGELVGEQQAINNKIKLLDEKIKTLDTVKHVPLITTIKTETEVFNHVLELQGNVTTKDLLTITPEYSGILTNVYVKEGQKVTKGQTLAKIDDGGLSQQLSQLKIQAELAKTTYERQQRLWEQNIGSEIQFLQSKSTYESQEEAVNQLKQQIAKTTVKAPFSGTIDDIITEQGSVVAAGQSPLMRIVNLNNMYIETEVPERYVSDVTKGKNVSVNIPVLGKTIETKIRQAGDFINPANRTFKVEVEIPNKDKSIKPNLSARLKINDYTNEKAILIPQSVVSENSDGEQYVYVVSDKDARGIGTAERVIIKTGKTQGDIIEVLEGLNDGAEIIKEGARSVRDGQPVEVLNIDEKN</sequence>
<dbReference type="EMBL" id="LT629774">
    <property type="protein sequence ID" value="SDS56581.1"/>
    <property type="molecule type" value="Genomic_DNA"/>
</dbReference>
<dbReference type="Pfam" id="PF25917">
    <property type="entry name" value="BSH_RND"/>
    <property type="match status" value="1"/>
</dbReference>
<gene>
    <name evidence="6" type="ORF">SAMN04489797_1884</name>
</gene>
<dbReference type="Gene3D" id="1.10.287.470">
    <property type="entry name" value="Helix hairpin bin"/>
    <property type="match status" value="1"/>
</dbReference>
<evidence type="ECO:0000259" key="3">
    <source>
        <dbReference type="Pfam" id="PF25917"/>
    </source>
</evidence>
<evidence type="ECO:0000313" key="7">
    <source>
        <dbReference type="Proteomes" id="UP000198963"/>
    </source>
</evidence>
<proteinExistence type="inferred from homology"/>
<name>A0A1H1T8W5_9FLAO</name>
<comment type="similarity">
    <text evidence="1">Belongs to the membrane fusion protein (MFP) (TC 8.A.1) family.</text>
</comment>
<evidence type="ECO:0000256" key="1">
    <source>
        <dbReference type="ARBA" id="ARBA00009477"/>
    </source>
</evidence>
<protein>
    <submittedName>
        <fullName evidence="6">RND family efflux transporter, MFP subunit</fullName>
    </submittedName>
</protein>
<dbReference type="InterPro" id="IPR058625">
    <property type="entry name" value="MdtA-like_BSH"/>
</dbReference>
<dbReference type="AlphaFoldDB" id="A0A1H1T8W5"/>
<accession>A0A1H1T8W5</accession>
<dbReference type="Pfam" id="PF25954">
    <property type="entry name" value="Beta-barrel_RND_2"/>
    <property type="match status" value="1"/>
</dbReference>
<dbReference type="Gene3D" id="2.40.420.20">
    <property type="match status" value="1"/>
</dbReference>
<dbReference type="Gene3D" id="2.40.30.170">
    <property type="match status" value="1"/>
</dbReference>
<dbReference type="GO" id="GO:0015562">
    <property type="term" value="F:efflux transmembrane transporter activity"/>
    <property type="evidence" value="ECO:0007669"/>
    <property type="project" value="TreeGrafter"/>
</dbReference>
<reference evidence="6 7" key="1">
    <citation type="submission" date="2016-10" db="EMBL/GenBank/DDBJ databases">
        <authorList>
            <person name="Varghese N."/>
            <person name="Submissions S."/>
        </authorList>
    </citation>
    <scope>NUCLEOTIDE SEQUENCE [LARGE SCALE GENOMIC DNA]</scope>
    <source>
        <strain evidence="6 7">RHA_55</strain>
    </source>
</reference>
<dbReference type="RefSeq" id="WP_092446457.1">
    <property type="nucleotide sequence ID" value="NZ_LT629774.1"/>
</dbReference>
<keyword evidence="7" id="KW-1185">Reference proteome</keyword>
<dbReference type="Gene3D" id="2.40.50.100">
    <property type="match status" value="1"/>
</dbReference>
<dbReference type="InterPro" id="IPR058637">
    <property type="entry name" value="YknX-like_C"/>
</dbReference>
<evidence type="ECO:0000313" key="6">
    <source>
        <dbReference type="EMBL" id="SDS56581.1"/>
    </source>
</evidence>
<evidence type="ECO:0000259" key="4">
    <source>
        <dbReference type="Pfam" id="PF25954"/>
    </source>
</evidence>
<dbReference type="GO" id="GO:1990281">
    <property type="term" value="C:efflux pump complex"/>
    <property type="evidence" value="ECO:0007669"/>
    <property type="project" value="TreeGrafter"/>
</dbReference>
<feature type="coiled-coil region" evidence="2">
    <location>
        <begin position="139"/>
        <end position="197"/>
    </location>
</feature>
<evidence type="ECO:0000256" key="2">
    <source>
        <dbReference type="SAM" id="Coils"/>
    </source>
</evidence>
<organism evidence="6 7">
    <name type="scientific">Winogradskyella sediminis</name>
    <dbReference type="NCBI Taxonomy" id="1382466"/>
    <lineage>
        <taxon>Bacteria</taxon>
        <taxon>Pseudomonadati</taxon>
        <taxon>Bacteroidota</taxon>
        <taxon>Flavobacteriia</taxon>
        <taxon>Flavobacteriales</taxon>
        <taxon>Flavobacteriaceae</taxon>
        <taxon>Winogradskyella</taxon>
    </lineage>
</organism>
<dbReference type="STRING" id="1249933.SAMN04489797_1884"/>
<dbReference type="PROSITE" id="PS51257">
    <property type="entry name" value="PROKAR_LIPOPROTEIN"/>
    <property type="match status" value="1"/>
</dbReference>
<dbReference type="SUPFAM" id="SSF111369">
    <property type="entry name" value="HlyD-like secretion proteins"/>
    <property type="match status" value="1"/>
</dbReference>
<keyword evidence="2" id="KW-0175">Coiled coil</keyword>